<dbReference type="eggNOG" id="ENOG502QS06">
    <property type="taxonomic scope" value="Eukaryota"/>
</dbReference>
<evidence type="ECO:0000313" key="3">
    <source>
        <dbReference type="Proteomes" id="UP000001514"/>
    </source>
</evidence>
<dbReference type="PANTHER" id="PTHR31343">
    <property type="entry name" value="T15D22.8"/>
    <property type="match status" value="1"/>
</dbReference>
<dbReference type="HOGENOM" id="CLU_035287_2_0_1"/>
<proteinExistence type="predicted"/>
<gene>
    <name evidence="2" type="ORF">SELMODRAFT_46797</name>
</gene>
<dbReference type="OMA" id="YIREPFT"/>
<evidence type="ECO:0000256" key="1">
    <source>
        <dbReference type="SAM" id="MobiDB-lite"/>
    </source>
</evidence>
<dbReference type="Proteomes" id="UP000001514">
    <property type="component" value="Unassembled WGS sequence"/>
</dbReference>
<evidence type="ECO:0000313" key="2">
    <source>
        <dbReference type="EMBL" id="EFJ07353.1"/>
    </source>
</evidence>
<dbReference type="KEGG" id="smo:SELMODRAFT_46797"/>
<accession>D8T7J5</accession>
<organism evidence="3">
    <name type="scientific">Selaginella moellendorffii</name>
    <name type="common">Spikemoss</name>
    <dbReference type="NCBI Taxonomy" id="88036"/>
    <lineage>
        <taxon>Eukaryota</taxon>
        <taxon>Viridiplantae</taxon>
        <taxon>Streptophyta</taxon>
        <taxon>Embryophyta</taxon>
        <taxon>Tracheophyta</taxon>
        <taxon>Lycopodiopsida</taxon>
        <taxon>Selaginellales</taxon>
        <taxon>Selaginellaceae</taxon>
        <taxon>Selaginella</taxon>
    </lineage>
</organism>
<dbReference type="InterPro" id="IPR008507">
    <property type="entry name" value="DUF789"/>
</dbReference>
<feature type="non-terminal residue" evidence="2">
    <location>
        <position position="288"/>
    </location>
</feature>
<dbReference type="InParanoid" id="D8T7J5"/>
<dbReference type="FunCoup" id="D8T7J5">
    <property type="interactions" value="882"/>
</dbReference>
<protein>
    <submittedName>
        <fullName evidence="2">Uncharacterized protein</fullName>
    </submittedName>
</protein>
<name>D8T7J5_SELML</name>
<dbReference type="PANTHER" id="PTHR31343:SF42">
    <property type="entry name" value="T15D22.8"/>
    <property type="match status" value="1"/>
</dbReference>
<dbReference type="EMBL" id="GL377686">
    <property type="protein sequence ID" value="EFJ07353.1"/>
    <property type="molecule type" value="Genomic_DNA"/>
</dbReference>
<feature type="region of interest" description="Disordered" evidence="1">
    <location>
        <begin position="101"/>
        <end position="123"/>
    </location>
</feature>
<feature type="non-terminal residue" evidence="2">
    <location>
        <position position="1"/>
    </location>
</feature>
<reference evidence="2 3" key="1">
    <citation type="journal article" date="2011" name="Science">
        <title>The Selaginella genome identifies genetic changes associated with the evolution of vascular plants.</title>
        <authorList>
            <person name="Banks J.A."/>
            <person name="Nishiyama T."/>
            <person name="Hasebe M."/>
            <person name="Bowman J.L."/>
            <person name="Gribskov M."/>
            <person name="dePamphilis C."/>
            <person name="Albert V.A."/>
            <person name="Aono N."/>
            <person name="Aoyama T."/>
            <person name="Ambrose B.A."/>
            <person name="Ashton N.W."/>
            <person name="Axtell M.J."/>
            <person name="Barker E."/>
            <person name="Barker M.S."/>
            <person name="Bennetzen J.L."/>
            <person name="Bonawitz N.D."/>
            <person name="Chapple C."/>
            <person name="Cheng C."/>
            <person name="Correa L.G."/>
            <person name="Dacre M."/>
            <person name="DeBarry J."/>
            <person name="Dreyer I."/>
            <person name="Elias M."/>
            <person name="Engstrom E.M."/>
            <person name="Estelle M."/>
            <person name="Feng L."/>
            <person name="Finet C."/>
            <person name="Floyd S.K."/>
            <person name="Frommer W.B."/>
            <person name="Fujita T."/>
            <person name="Gramzow L."/>
            <person name="Gutensohn M."/>
            <person name="Harholt J."/>
            <person name="Hattori M."/>
            <person name="Heyl A."/>
            <person name="Hirai T."/>
            <person name="Hiwatashi Y."/>
            <person name="Ishikawa M."/>
            <person name="Iwata M."/>
            <person name="Karol K.G."/>
            <person name="Koehler B."/>
            <person name="Kolukisaoglu U."/>
            <person name="Kubo M."/>
            <person name="Kurata T."/>
            <person name="Lalonde S."/>
            <person name="Li K."/>
            <person name="Li Y."/>
            <person name="Litt A."/>
            <person name="Lyons E."/>
            <person name="Manning G."/>
            <person name="Maruyama T."/>
            <person name="Michael T.P."/>
            <person name="Mikami K."/>
            <person name="Miyazaki S."/>
            <person name="Morinaga S."/>
            <person name="Murata T."/>
            <person name="Mueller-Roeber B."/>
            <person name="Nelson D.R."/>
            <person name="Obara M."/>
            <person name="Oguri Y."/>
            <person name="Olmstead R.G."/>
            <person name="Onodera N."/>
            <person name="Petersen B.L."/>
            <person name="Pils B."/>
            <person name="Prigge M."/>
            <person name="Rensing S.A."/>
            <person name="Riano-Pachon D.M."/>
            <person name="Roberts A.W."/>
            <person name="Sato Y."/>
            <person name="Scheller H.V."/>
            <person name="Schulz B."/>
            <person name="Schulz C."/>
            <person name="Shakirov E.V."/>
            <person name="Shibagaki N."/>
            <person name="Shinohara N."/>
            <person name="Shippen D.E."/>
            <person name="Soerensen I."/>
            <person name="Sotooka R."/>
            <person name="Sugimoto N."/>
            <person name="Sugita M."/>
            <person name="Sumikawa N."/>
            <person name="Tanurdzic M."/>
            <person name="Theissen G."/>
            <person name="Ulvskov P."/>
            <person name="Wakazuki S."/>
            <person name="Weng J.K."/>
            <person name="Willats W.W."/>
            <person name="Wipf D."/>
            <person name="Wolf P.G."/>
            <person name="Yang L."/>
            <person name="Zimmer A.D."/>
            <person name="Zhu Q."/>
            <person name="Mitros T."/>
            <person name="Hellsten U."/>
            <person name="Loque D."/>
            <person name="Otillar R."/>
            <person name="Salamov A."/>
            <person name="Schmutz J."/>
            <person name="Shapiro H."/>
            <person name="Lindquist E."/>
            <person name="Lucas S."/>
            <person name="Rokhsar D."/>
            <person name="Grigoriev I.V."/>
        </authorList>
    </citation>
    <scope>NUCLEOTIDE SEQUENCE [LARGE SCALE GENOMIC DNA]</scope>
</reference>
<dbReference type="Gramene" id="EFJ07353">
    <property type="protein sequence ID" value="EFJ07353"/>
    <property type="gene ID" value="SELMODRAFT_46797"/>
</dbReference>
<dbReference type="AlphaFoldDB" id="D8T7J5"/>
<dbReference type="Pfam" id="PF05623">
    <property type="entry name" value="DUF789"/>
    <property type="match status" value="1"/>
</dbReference>
<sequence>STSSSNLDQFLHHTTPKVQLQYLPKTCLWDSSVKRWRPANVESIPFFTLGDLWDSFDEWSAYGAGVPLVLNGKEEVVQYYVPYLSALQLYTRTGLRRCLNSSESSDYRDSNSDVSSDNDSESSVEGIVDNWERKEADHLLLSYLEDSAPYSRVPLIGKISELERSFPDIRTLRSYELLPTSWFSIAWYPIYRIPTGPTLKDLGTCFLTFHSLSTPLQGNGCEDGLKRLVLQSFGLGSYKLRGAFWTSAGNPEKLLASNLEGHADSWLKGLRVRHPDFEFFASRSPNRR</sequence>
<keyword evidence="3" id="KW-1185">Reference proteome</keyword>